<organism evidence="2 3">
    <name type="scientific">Ascaris lumbricoides</name>
    <name type="common">Giant roundworm</name>
    <dbReference type="NCBI Taxonomy" id="6252"/>
    <lineage>
        <taxon>Eukaryota</taxon>
        <taxon>Metazoa</taxon>
        <taxon>Ecdysozoa</taxon>
        <taxon>Nematoda</taxon>
        <taxon>Chromadorea</taxon>
        <taxon>Rhabditida</taxon>
        <taxon>Spirurina</taxon>
        <taxon>Ascaridomorpha</taxon>
        <taxon>Ascaridoidea</taxon>
        <taxon>Ascarididae</taxon>
        <taxon>Ascaris</taxon>
    </lineage>
</organism>
<proteinExistence type="predicted"/>
<dbReference type="Proteomes" id="UP000036681">
    <property type="component" value="Unplaced"/>
</dbReference>
<dbReference type="WBParaSite" id="ALUE_0001400301-mRNA-1">
    <property type="protein sequence ID" value="ALUE_0001400301-mRNA-1"/>
    <property type="gene ID" value="ALUE_0001400301"/>
</dbReference>
<evidence type="ECO:0000313" key="3">
    <source>
        <dbReference type="WBParaSite" id="ALUE_0001400301-mRNA-1"/>
    </source>
</evidence>
<keyword evidence="2" id="KW-1185">Reference proteome</keyword>
<name>A0A0M3I994_ASCLU</name>
<evidence type="ECO:0000313" key="2">
    <source>
        <dbReference type="Proteomes" id="UP000036681"/>
    </source>
</evidence>
<keyword evidence="1" id="KW-0732">Signal</keyword>
<dbReference type="AlphaFoldDB" id="A0A0M3I994"/>
<sequence>MLFAVLSIVVVVLCAQNNALGRLHFYRESLSPDGMDENVLLTPFDQQLTTDDDRTCIVSRKTLSVEAVWCRWKEIPWPVVTLQQFGDRTPRCI</sequence>
<feature type="chain" id="PRO_5005657086" evidence="1">
    <location>
        <begin position="22"/>
        <end position="93"/>
    </location>
</feature>
<feature type="signal peptide" evidence="1">
    <location>
        <begin position="1"/>
        <end position="21"/>
    </location>
</feature>
<accession>A0A0M3I994</accession>
<protein>
    <submittedName>
        <fullName evidence="3">Secreted protein</fullName>
    </submittedName>
</protein>
<evidence type="ECO:0000256" key="1">
    <source>
        <dbReference type="SAM" id="SignalP"/>
    </source>
</evidence>
<reference evidence="3" key="1">
    <citation type="submission" date="2017-02" db="UniProtKB">
        <authorList>
            <consortium name="WormBaseParasite"/>
        </authorList>
    </citation>
    <scope>IDENTIFICATION</scope>
</reference>